<evidence type="ECO:0000256" key="12">
    <source>
        <dbReference type="ARBA" id="ARBA00022960"/>
    </source>
</evidence>
<dbReference type="SUPFAM" id="SSF53448">
    <property type="entry name" value="Nucleotide-diphospho-sugar transferases"/>
    <property type="match status" value="1"/>
</dbReference>
<dbReference type="GO" id="GO:0009245">
    <property type="term" value="P:lipid A biosynthetic process"/>
    <property type="evidence" value="ECO:0007669"/>
    <property type="project" value="UniProtKB-UniRule"/>
</dbReference>
<evidence type="ECO:0000256" key="3">
    <source>
        <dbReference type="ARBA" id="ARBA00005208"/>
    </source>
</evidence>
<dbReference type="InterPro" id="IPR018357">
    <property type="entry name" value="Hexapep_transf_CS"/>
</dbReference>
<feature type="binding site" evidence="20">
    <location>
        <position position="228"/>
    </location>
    <ligand>
        <name>UDP-N-acetyl-alpha-D-glucosamine</name>
        <dbReference type="ChEBI" id="CHEBI:57705"/>
    </ligand>
</feature>
<feature type="binding site" evidence="20">
    <location>
        <position position="103"/>
    </location>
    <ligand>
        <name>Mg(2+)</name>
        <dbReference type="ChEBI" id="CHEBI:18420"/>
    </ligand>
</feature>
<feature type="binding site" evidence="20">
    <location>
        <position position="351"/>
    </location>
    <ligand>
        <name>UDP-N-acetyl-alpha-D-glucosamine</name>
        <dbReference type="ChEBI" id="CHEBI:57705"/>
    </ligand>
</feature>
<gene>
    <name evidence="20" type="primary">glmU</name>
    <name evidence="22" type="ORF">SAMN02745885_01678</name>
</gene>
<feature type="domain" description="Nucleotidyl transferase" evidence="21">
    <location>
        <begin position="6"/>
        <end position="216"/>
    </location>
</feature>
<dbReference type="InterPro" id="IPR038009">
    <property type="entry name" value="GlmU_C_LbH"/>
</dbReference>
<protein>
    <recommendedName>
        <fullName evidence="20">Bifunctional protein GlmU</fullName>
    </recommendedName>
    <domain>
        <recommendedName>
            <fullName evidence="20">UDP-N-acetylglucosamine pyrophosphorylase</fullName>
            <ecNumber evidence="20">2.7.7.23</ecNumber>
        </recommendedName>
        <alternativeName>
            <fullName evidence="20">N-acetylglucosamine-1-phosphate uridyltransferase</fullName>
        </alternativeName>
    </domain>
    <domain>
        <recommendedName>
            <fullName evidence="20">Glucosamine-1-phosphate N-acetyltransferase</fullName>
            <ecNumber evidence="20">2.3.1.157</ecNumber>
        </recommendedName>
    </domain>
</protein>
<evidence type="ECO:0000256" key="15">
    <source>
        <dbReference type="ARBA" id="ARBA00023315"/>
    </source>
</evidence>
<dbReference type="GO" id="GO:0005737">
    <property type="term" value="C:cytoplasm"/>
    <property type="evidence" value="ECO:0007669"/>
    <property type="project" value="UniProtKB-SubCell"/>
</dbReference>
<evidence type="ECO:0000259" key="21">
    <source>
        <dbReference type="Pfam" id="PF00483"/>
    </source>
</evidence>
<feature type="region of interest" description="Linker" evidence="20">
    <location>
        <begin position="231"/>
        <end position="251"/>
    </location>
</feature>
<feature type="binding site" evidence="20">
    <location>
        <position position="440"/>
    </location>
    <ligand>
        <name>acetyl-CoA</name>
        <dbReference type="ChEBI" id="CHEBI:57288"/>
    </ligand>
</feature>
<dbReference type="InterPro" id="IPR029044">
    <property type="entry name" value="Nucleotide-diphossugar_trans"/>
</dbReference>
<keyword evidence="13 20" id="KW-0573">Peptidoglycan synthesis</keyword>
<feature type="binding site" evidence="20">
    <location>
        <position position="170"/>
    </location>
    <ligand>
        <name>UDP-N-acetyl-alpha-D-glucosamine</name>
        <dbReference type="ChEBI" id="CHEBI:57705"/>
    </ligand>
</feature>
<keyword evidence="15 20" id="KW-0012">Acyltransferase</keyword>
<dbReference type="NCBIfam" id="TIGR01173">
    <property type="entry name" value="glmU"/>
    <property type="match status" value="1"/>
</dbReference>
<dbReference type="EC" id="2.3.1.157" evidence="20"/>
<feature type="region of interest" description="N-acetyltransferase" evidence="20">
    <location>
        <begin position="252"/>
        <end position="462"/>
    </location>
</feature>
<evidence type="ECO:0000256" key="6">
    <source>
        <dbReference type="ARBA" id="ARBA00022490"/>
    </source>
</evidence>
<feature type="binding site" evidence="20">
    <location>
        <begin position="386"/>
        <end position="387"/>
    </location>
    <ligand>
        <name>acetyl-CoA</name>
        <dbReference type="ChEBI" id="CHEBI:57288"/>
    </ligand>
</feature>
<evidence type="ECO:0000256" key="5">
    <source>
        <dbReference type="ARBA" id="ARBA00007947"/>
    </source>
</evidence>
<comment type="catalytic activity">
    <reaction evidence="18 20">
        <text>N-acetyl-alpha-D-glucosamine 1-phosphate + UTP + H(+) = UDP-N-acetyl-alpha-D-glucosamine + diphosphate</text>
        <dbReference type="Rhea" id="RHEA:13509"/>
        <dbReference type="ChEBI" id="CHEBI:15378"/>
        <dbReference type="ChEBI" id="CHEBI:33019"/>
        <dbReference type="ChEBI" id="CHEBI:46398"/>
        <dbReference type="ChEBI" id="CHEBI:57705"/>
        <dbReference type="ChEBI" id="CHEBI:57776"/>
        <dbReference type="EC" id="2.7.7.23"/>
    </reaction>
</comment>
<dbReference type="InterPro" id="IPR001451">
    <property type="entry name" value="Hexapep"/>
</dbReference>
<dbReference type="GO" id="GO:0016020">
    <property type="term" value="C:membrane"/>
    <property type="evidence" value="ECO:0007669"/>
    <property type="project" value="GOC"/>
</dbReference>
<evidence type="ECO:0000256" key="8">
    <source>
        <dbReference type="ARBA" id="ARBA00022695"/>
    </source>
</evidence>
<keyword evidence="11 20" id="KW-0460">Magnesium</keyword>
<organism evidence="22 23">
    <name type="scientific">Carboxydocella sporoproducens DSM 16521</name>
    <dbReference type="NCBI Taxonomy" id="1121270"/>
    <lineage>
        <taxon>Bacteria</taxon>
        <taxon>Bacillati</taxon>
        <taxon>Bacillota</taxon>
        <taxon>Clostridia</taxon>
        <taxon>Eubacteriales</taxon>
        <taxon>Clostridiales Family XVI. Incertae Sedis</taxon>
        <taxon>Carboxydocella</taxon>
    </lineage>
</organism>
<dbReference type="InterPro" id="IPR050065">
    <property type="entry name" value="GlmU-like"/>
</dbReference>
<dbReference type="InterPro" id="IPR005882">
    <property type="entry name" value="Bifunctional_GlmU"/>
</dbReference>
<dbReference type="GO" id="GO:0006048">
    <property type="term" value="P:UDP-N-acetylglucosamine biosynthetic process"/>
    <property type="evidence" value="ECO:0007669"/>
    <property type="project" value="UniProtKB-UniPathway"/>
</dbReference>
<dbReference type="SUPFAM" id="SSF51161">
    <property type="entry name" value="Trimeric LpxA-like enzymes"/>
    <property type="match status" value="1"/>
</dbReference>
<dbReference type="EC" id="2.7.7.23" evidence="20"/>
<dbReference type="CDD" id="cd03353">
    <property type="entry name" value="LbH_GlmU_C"/>
    <property type="match status" value="1"/>
</dbReference>
<dbReference type="Pfam" id="PF00483">
    <property type="entry name" value="NTP_transferase"/>
    <property type="match status" value="1"/>
</dbReference>
<dbReference type="GO" id="GO:0071555">
    <property type="term" value="P:cell wall organization"/>
    <property type="evidence" value="ECO:0007669"/>
    <property type="project" value="UniProtKB-KW"/>
</dbReference>
<feature type="binding site" evidence="20">
    <location>
        <position position="366"/>
    </location>
    <ligand>
        <name>UDP-N-acetyl-alpha-D-glucosamine</name>
        <dbReference type="ChEBI" id="CHEBI:57705"/>
    </ligand>
</feature>
<feature type="binding site" evidence="20">
    <location>
        <position position="377"/>
    </location>
    <ligand>
        <name>UDP-N-acetyl-alpha-D-glucosamine</name>
        <dbReference type="ChEBI" id="CHEBI:57705"/>
    </ligand>
</feature>
<keyword evidence="10 20" id="KW-0677">Repeat</keyword>
<evidence type="ECO:0000256" key="13">
    <source>
        <dbReference type="ARBA" id="ARBA00022984"/>
    </source>
</evidence>
<evidence type="ECO:0000256" key="11">
    <source>
        <dbReference type="ARBA" id="ARBA00022842"/>
    </source>
</evidence>
<comment type="cofactor">
    <cofactor evidence="20">
        <name>Mg(2+)</name>
        <dbReference type="ChEBI" id="CHEBI:18420"/>
    </cofactor>
    <text evidence="20">Binds 1 Mg(2+) ion per subunit.</text>
</comment>
<feature type="binding site" evidence="20">
    <location>
        <begin position="78"/>
        <end position="79"/>
    </location>
    <ligand>
        <name>UDP-N-acetyl-alpha-D-glucosamine</name>
        <dbReference type="ChEBI" id="CHEBI:57705"/>
    </ligand>
</feature>
<keyword evidence="16 20" id="KW-0961">Cell wall biogenesis/degradation</keyword>
<comment type="pathway">
    <text evidence="3 20">Nucleotide-sugar biosynthesis; UDP-N-acetyl-alpha-D-glucosamine biosynthesis; UDP-N-acetyl-alpha-D-glucosamine from N-acetyl-alpha-D-glucosamine 1-phosphate: step 1/1.</text>
</comment>
<dbReference type="Proteomes" id="UP000189933">
    <property type="component" value="Unassembled WGS sequence"/>
</dbReference>
<evidence type="ECO:0000256" key="9">
    <source>
        <dbReference type="ARBA" id="ARBA00022723"/>
    </source>
</evidence>
<dbReference type="GO" id="GO:0008360">
    <property type="term" value="P:regulation of cell shape"/>
    <property type="evidence" value="ECO:0007669"/>
    <property type="project" value="UniProtKB-KW"/>
</dbReference>
<feature type="binding site" evidence="20">
    <location>
        <begin position="9"/>
        <end position="12"/>
    </location>
    <ligand>
        <name>UDP-N-acetyl-alpha-D-glucosamine</name>
        <dbReference type="ChEBI" id="CHEBI:57705"/>
    </ligand>
</feature>
<dbReference type="NCBIfam" id="NF010934">
    <property type="entry name" value="PRK14354.1"/>
    <property type="match status" value="1"/>
</dbReference>
<comment type="similarity">
    <text evidence="4 20">In the C-terminal section; belongs to the transferase hexapeptide repeat family.</text>
</comment>
<feature type="binding site" evidence="20">
    <location>
        <position position="380"/>
    </location>
    <ligand>
        <name>acetyl-CoA</name>
        <dbReference type="ChEBI" id="CHEBI:57288"/>
    </ligand>
</feature>
<comment type="similarity">
    <text evidence="5 20">In the N-terminal section; belongs to the N-acetylglucosamine-1-phosphate uridyltransferase family.</text>
</comment>
<feature type="binding site" evidence="20">
    <location>
        <position position="405"/>
    </location>
    <ligand>
        <name>acetyl-CoA</name>
        <dbReference type="ChEBI" id="CHEBI:57288"/>
    </ligand>
</feature>
<sequence>MEGLAAVILAAGKGTRMKSRLPKVLHPVGGQPMVSHVMAACRTAGAQPVVLVIGHGAEQVQATLGPEQVYVEQKEQLGTGHAVMQAETVLRDFEGDILVVCGDTPLLRGETLAALAQYHRQQEAVATVLTMTMANPTGYGRIIRDEQGQVAAIVEEKDATPEQKAIREVNSGTYCFQAQALFAALQQITPNNAQGEYYLTDVLAIFRQQGQKVAAWQLSDDTEVMGINDRVALAEANRLFRERINRQQMLAGVTILDPATTYIEAEVKIGADTVIYPNTHLTGKTTIGAGCQIGPDTKIMDSQIGDGVEIQFSVVLQAEIGNDCTIGPFAYLRPGTHLAAGVKVGDFVEIKNAVIGQGSKVPHLSYIGDAEIGSGVNIGAGTITCNYDGYKKSKTIIGDGAFIGSNSNLVAPVTIGAGSLVAAGSTIVKDVPADALGVARAPQKNREGWAKARREAIEGGKA</sequence>
<dbReference type="PANTHER" id="PTHR43584">
    <property type="entry name" value="NUCLEOTIDYL TRANSFERASE"/>
    <property type="match status" value="1"/>
</dbReference>
<evidence type="ECO:0000256" key="17">
    <source>
        <dbReference type="ARBA" id="ARBA00048247"/>
    </source>
</evidence>
<dbReference type="GO" id="GO:0000287">
    <property type="term" value="F:magnesium ion binding"/>
    <property type="evidence" value="ECO:0007669"/>
    <property type="project" value="UniProtKB-UniRule"/>
</dbReference>
<dbReference type="PROSITE" id="PS00101">
    <property type="entry name" value="HEXAPEP_TRANSFERASES"/>
    <property type="match status" value="1"/>
</dbReference>
<dbReference type="UniPathway" id="UPA00113">
    <property type="reaction ID" value="UER00532"/>
</dbReference>
<dbReference type="InterPro" id="IPR011004">
    <property type="entry name" value="Trimer_LpxA-like_sf"/>
</dbReference>
<feature type="region of interest" description="Pyrophosphorylase" evidence="20">
    <location>
        <begin position="1"/>
        <end position="230"/>
    </location>
</feature>
<evidence type="ECO:0000256" key="7">
    <source>
        <dbReference type="ARBA" id="ARBA00022679"/>
    </source>
</evidence>
<evidence type="ECO:0000256" key="18">
    <source>
        <dbReference type="ARBA" id="ARBA00048493"/>
    </source>
</evidence>
<evidence type="ECO:0000256" key="16">
    <source>
        <dbReference type="ARBA" id="ARBA00023316"/>
    </source>
</evidence>
<feature type="binding site" evidence="20">
    <location>
        <position position="423"/>
    </location>
    <ligand>
        <name>acetyl-CoA</name>
        <dbReference type="ChEBI" id="CHEBI:57288"/>
    </ligand>
</feature>
<keyword evidence="7 20" id="KW-0808">Transferase</keyword>
<accession>A0A1T4QIC0</accession>
<dbReference type="GO" id="GO:0000902">
    <property type="term" value="P:cell morphogenesis"/>
    <property type="evidence" value="ECO:0007669"/>
    <property type="project" value="UniProtKB-UniRule"/>
</dbReference>
<dbReference type="PANTHER" id="PTHR43584:SF3">
    <property type="entry name" value="BIFUNCTIONAL PROTEIN GLMU"/>
    <property type="match status" value="1"/>
</dbReference>
<comment type="catalytic activity">
    <reaction evidence="17 20">
        <text>alpha-D-glucosamine 1-phosphate + acetyl-CoA = N-acetyl-alpha-D-glucosamine 1-phosphate + CoA + H(+)</text>
        <dbReference type="Rhea" id="RHEA:13725"/>
        <dbReference type="ChEBI" id="CHEBI:15378"/>
        <dbReference type="ChEBI" id="CHEBI:57287"/>
        <dbReference type="ChEBI" id="CHEBI:57288"/>
        <dbReference type="ChEBI" id="CHEBI:57776"/>
        <dbReference type="ChEBI" id="CHEBI:58516"/>
        <dbReference type="EC" id="2.3.1.157"/>
    </reaction>
</comment>
<keyword evidence="14 20" id="KW-0511">Multifunctional enzyme</keyword>
<dbReference type="GO" id="GO:0009252">
    <property type="term" value="P:peptidoglycan biosynthetic process"/>
    <property type="evidence" value="ECO:0007669"/>
    <property type="project" value="UniProtKB-UniRule"/>
</dbReference>
<proteinExistence type="inferred from homology"/>
<dbReference type="EMBL" id="FUXM01000019">
    <property type="protein sequence ID" value="SKA03540.1"/>
    <property type="molecule type" value="Genomic_DNA"/>
</dbReference>
<dbReference type="InterPro" id="IPR005835">
    <property type="entry name" value="NTP_transferase_dom"/>
</dbReference>
<feature type="binding site" evidence="20">
    <location>
        <position position="333"/>
    </location>
    <ligand>
        <name>UDP-N-acetyl-alpha-D-glucosamine</name>
        <dbReference type="ChEBI" id="CHEBI:57705"/>
    </ligand>
</feature>
<evidence type="ECO:0000313" key="22">
    <source>
        <dbReference type="EMBL" id="SKA03540.1"/>
    </source>
</evidence>
<dbReference type="OrthoDB" id="9775031at2"/>
<feature type="binding site" evidence="20">
    <location>
        <position position="23"/>
    </location>
    <ligand>
        <name>UDP-N-acetyl-alpha-D-glucosamine</name>
        <dbReference type="ChEBI" id="CHEBI:57705"/>
    </ligand>
</feature>
<feature type="active site" description="Proton acceptor" evidence="20">
    <location>
        <position position="363"/>
    </location>
</feature>
<keyword evidence="23" id="KW-1185">Reference proteome</keyword>
<dbReference type="Gene3D" id="2.160.10.10">
    <property type="entry name" value="Hexapeptide repeat proteins"/>
    <property type="match status" value="1"/>
</dbReference>
<comment type="subunit">
    <text evidence="20">Homotrimer.</text>
</comment>
<comment type="caution">
    <text evidence="20">Lacks conserved residue(s) required for the propagation of feature annotation.</text>
</comment>
<feature type="binding site" evidence="20">
    <location>
        <position position="73"/>
    </location>
    <ligand>
        <name>UDP-N-acetyl-alpha-D-glucosamine</name>
        <dbReference type="ChEBI" id="CHEBI:57705"/>
    </ligand>
</feature>
<evidence type="ECO:0000256" key="10">
    <source>
        <dbReference type="ARBA" id="ARBA00022737"/>
    </source>
</evidence>
<keyword evidence="9 20" id="KW-0479">Metal-binding</keyword>
<evidence type="ECO:0000313" key="23">
    <source>
        <dbReference type="Proteomes" id="UP000189933"/>
    </source>
</evidence>
<evidence type="ECO:0000256" key="14">
    <source>
        <dbReference type="ARBA" id="ARBA00023268"/>
    </source>
</evidence>
<dbReference type="HAMAP" id="MF_01631">
    <property type="entry name" value="GlmU"/>
    <property type="match status" value="1"/>
</dbReference>
<dbReference type="AlphaFoldDB" id="A0A1T4QIC0"/>
<keyword evidence="8 20" id="KW-0548">Nucleotidyltransferase</keyword>
<dbReference type="Gene3D" id="3.90.550.10">
    <property type="entry name" value="Spore Coat Polysaccharide Biosynthesis Protein SpsA, Chain A"/>
    <property type="match status" value="1"/>
</dbReference>
<dbReference type="NCBIfam" id="NF010933">
    <property type="entry name" value="PRK14353.1"/>
    <property type="match status" value="1"/>
</dbReference>
<feature type="binding site" evidence="20">
    <location>
        <position position="155"/>
    </location>
    <ligand>
        <name>UDP-N-acetyl-alpha-D-glucosamine</name>
        <dbReference type="ChEBI" id="CHEBI:57705"/>
    </ligand>
</feature>
<evidence type="ECO:0000256" key="19">
    <source>
        <dbReference type="ARBA" id="ARBA00049628"/>
    </source>
</evidence>
<reference evidence="23" key="1">
    <citation type="submission" date="2017-02" db="EMBL/GenBank/DDBJ databases">
        <authorList>
            <person name="Varghese N."/>
            <person name="Submissions S."/>
        </authorList>
    </citation>
    <scope>NUCLEOTIDE SEQUENCE [LARGE SCALE GENOMIC DNA]</scope>
    <source>
        <strain evidence="23">DSM 16521</strain>
    </source>
</reference>
<feature type="binding site" evidence="20">
    <location>
        <position position="228"/>
    </location>
    <ligand>
        <name>Mg(2+)</name>
        <dbReference type="ChEBI" id="CHEBI:18420"/>
    </ligand>
</feature>
<feature type="binding site" evidence="20">
    <location>
        <position position="140"/>
    </location>
    <ligand>
        <name>UDP-N-acetyl-alpha-D-glucosamine</name>
        <dbReference type="ChEBI" id="CHEBI:57705"/>
    </ligand>
</feature>
<evidence type="ECO:0000256" key="1">
    <source>
        <dbReference type="ARBA" id="ARBA00004496"/>
    </source>
</evidence>
<dbReference type="RefSeq" id="WP_078665723.1">
    <property type="nucleotide sequence ID" value="NZ_FUXM01000019.1"/>
</dbReference>
<keyword evidence="12 20" id="KW-0133">Cell shape</keyword>
<comment type="pathway">
    <text evidence="20">Bacterial outer membrane biogenesis; LPS lipid A biosynthesis.</text>
</comment>
<dbReference type="Pfam" id="PF00132">
    <property type="entry name" value="Hexapep"/>
    <property type="match status" value="3"/>
</dbReference>
<evidence type="ECO:0000256" key="20">
    <source>
        <dbReference type="HAMAP-Rule" id="MF_01631"/>
    </source>
</evidence>
<evidence type="ECO:0000256" key="2">
    <source>
        <dbReference type="ARBA" id="ARBA00005166"/>
    </source>
</evidence>
<name>A0A1T4QIC0_9FIRM</name>
<dbReference type="CDD" id="cd02540">
    <property type="entry name" value="GT2_GlmU_N_bac"/>
    <property type="match status" value="1"/>
</dbReference>
<keyword evidence="6 20" id="KW-0963">Cytoplasm</keyword>
<comment type="subcellular location">
    <subcellularLocation>
        <location evidence="1 20">Cytoplasm</location>
    </subcellularLocation>
</comment>
<comment type="function">
    <text evidence="19 20">Catalyzes the last two sequential reactions in the de novo biosynthetic pathway for UDP-N-acetylglucosamine (UDP-GlcNAc). The C-terminal domain catalyzes the transfer of acetyl group from acetyl coenzyme A to glucosamine-1-phosphate (GlcN-1-P) to produce N-acetylglucosamine-1-phosphate (GlcNAc-1-P), which is converted into UDP-GlcNAc by the transfer of uridine 5-monophosphate (from uridine 5-triphosphate), a reaction catalyzed by the N-terminal domain.</text>
</comment>
<dbReference type="GO" id="GO:0019134">
    <property type="term" value="F:glucosamine-1-phosphate N-acetyltransferase activity"/>
    <property type="evidence" value="ECO:0007669"/>
    <property type="project" value="UniProtKB-UniRule"/>
</dbReference>
<comment type="pathway">
    <text evidence="2 20">Nucleotide-sugar biosynthesis; UDP-N-acetyl-alpha-D-glucosamine biosynthesis; N-acetyl-alpha-D-glucosamine 1-phosphate from alpha-D-glucosamine 6-phosphate (route II): step 2/2.</text>
</comment>
<dbReference type="UniPathway" id="UPA00973"/>
<dbReference type="GO" id="GO:0003977">
    <property type="term" value="F:UDP-N-acetylglucosamine diphosphorylase activity"/>
    <property type="evidence" value="ECO:0007669"/>
    <property type="project" value="UniProtKB-UniRule"/>
</dbReference>
<evidence type="ECO:0000256" key="4">
    <source>
        <dbReference type="ARBA" id="ARBA00007707"/>
    </source>
</evidence>